<dbReference type="InterPro" id="IPR003917">
    <property type="entry name" value="NADH_UbQ_OxRdtase_chain2"/>
</dbReference>
<evidence type="ECO:0000256" key="7">
    <source>
        <dbReference type="ARBA" id="ARBA00022660"/>
    </source>
</evidence>
<keyword evidence="10 18" id="KW-1278">Translocase</keyword>
<evidence type="ECO:0000256" key="11">
    <source>
        <dbReference type="ARBA" id="ARBA00022982"/>
    </source>
</evidence>
<dbReference type="AlphaFoldDB" id="A0A7D6WF22"/>
<dbReference type="GO" id="GO:0006120">
    <property type="term" value="P:mitochondrial electron transport, NADH to ubiquinone"/>
    <property type="evidence" value="ECO:0007669"/>
    <property type="project" value="InterPro"/>
</dbReference>
<keyword evidence="15 18" id="KW-0496">Mitochondrion</keyword>
<feature type="transmembrane region" description="Helical" evidence="18">
    <location>
        <begin position="176"/>
        <end position="196"/>
    </location>
</feature>
<dbReference type="PANTHER" id="PTHR46552">
    <property type="entry name" value="NADH-UBIQUINONE OXIDOREDUCTASE CHAIN 2"/>
    <property type="match status" value="1"/>
</dbReference>
<keyword evidence="12 18" id="KW-1133">Transmembrane helix</keyword>
<evidence type="ECO:0000256" key="5">
    <source>
        <dbReference type="ARBA" id="ARBA00021008"/>
    </source>
</evidence>
<evidence type="ECO:0000259" key="19">
    <source>
        <dbReference type="Pfam" id="PF00361"/>
    </source>
</evidence>
<keyword evidence="8 18" id="KW-0812">Transmembrane</keyword>
<dbReference type="PANTHER" id="PTHR46552:SF1">
    <property type="entry name" value="NADH-UBIQUINONE OXIDOREDUCTASE CHAIN 2"/>
    <property type="match status" value="1"/>
</dbReference>
<feature type="domain" description="NADH:quinone oxidoreductase/Mrp antiporter transmembrane" evidence="19">
    <location>
        <begin position="3"/>
        <end position="226"/>
    </location>
</feature>
<evidence type="ECO:0000256" key="10">
    <source>
        <dbReference type="ARBA" id="ARBA00022967"/>
    </source>
</evidence>
<evidence type="ECO:0000256" key="6">
    <source>
        <dbReference type="ARBA" id="ARBA00022448"/>
    </source>
</evidence>
<dbReference type="GO" id="GO:0005743">
    <property type="term" value="C:mitochondrial inner membrane"/>
    <property type="evidence" value="ECO:0007669"/>
    <property type="project" value="UniProtKB-SubCell"/>
</dbReference>
<name>A0A7D6WF22_9NEOP</name>
<keyword evidence="11 18" id="KW-0249">Electron transport</keyword>
<keyword evidence="9 18" id="KW-0999">Mitochondrion inner membrane</keyword>
<evidence type="ECO:0000256" key="2">
    <source>
        <dbReference type="ARBA" id="ARBA00004448"/>
    </source>
</evidence>
<evidence type="ECO:0000256" key="12">
    <source>
        <dbReference type="ARBA" id="ARBA00022989"/>
    </source>
</evidence>
<dbReference type="EC" id="7.1.1.2" evidence="4 18"/>
<keyword evidence="13 18" id="KW-0520">NAD</keyword>
<comment type="similarity">
    <text evidence="3 18">Belongs to the complex I subunit 2 family.</text>
</comment>
<evidence type="ECO:0000256" key="4">
    <source>
        <dbReference type="ARBA" id="ARBA00012944"/>
    </source>
</evidence>
<keyword evidence="16 18" id="KW-0472">Membrane</keyword>
<evidence type="ECO:0000256" key="14">
    <source>
        <dbReference type="ARBA" id="ARBA00023075"/>
    </source>
</evidence>
<evidence type="ECO:0000256" key="16">
    <source>
        <dbReference type="ARBA" id="ARBA00023136"/>
    </source>
</evidence>
<feature type="transmembrane region" description="Helical" evidence="18">
    <location>
        <begin position="6"/>
        <end position="25"/>
    </location>
</feature>
<keyword evidence="14 18" id="KW-0830">Ubiquinone</keyword>
<geneLocation type="mitochondrion" evidence="20"/>
<evidence type="ECO:0000256" key="15">
    <source>
        <dbReference type="ARBA" id="ARBA00023128"/>
    </source>
</evidence>
<reference evidence="20" key="1">
    <citation type="submission" date="2020-06" db="EMBL/GenBank/DDBJ databases">
        <title>DNAmark Project.</title>
        <authorList>
            <person name="Leerhoei F."/>
        </authorList>
    </citation>
    <scope>NUCLEOTIDE SEQUENCE</scope>
    <source>
        <strain evidence="20">DM1280</strain>
    </source>
</reference>
<dbReference type="PRINTS" id="PR01436">
    <property type="entry name" value="NADHDHGNASE2"/>
</dbReference>
<organism evidence="20">
    <name type="scientific">Leptocerus tineiformis</name>
    <dbReference type="NCBI Taxonomy" id="1271726"/>
    <lineage>
        <taxon>Eukaryota</taxon>
        <taxon>Metazoa</taxon>
        <taxon>Ecdysozoa</taxon>
        <taxon>Arthropoda</taxon>
        <taxon>Hexapoda</taxon>
        <taxon>Insecta</taxon>
        <taxon>Pterygota</taxon>
        <taxon>Neoptera</taxon>
        <taxon>Endopterygota</taxon>
        <taxon>Trichoptera</taxon>
        <taxon>Integripalpia</taxon>
        <taxon>Brevitentoria</taxon>
        <taxon>Leptoceroidea</taxon>
        <taxon>Leptoceridae</taxon>
        <taxon>Leptocerinae</taxon>
        <taxon>Leptocerini</taxon>
        <taxon>Leptocerus</taxon>
    </lineage>
</organism>
<dbReference type="GO" id="GO:0008137">
    <property type="term" value="F:NADH dehydrogenase (ubiquinone) activity"/>
    <property type="evidence" value="ECO:0007669"/>
    <property type="project" value="UniProtKB-EC"/>
</dbReference>
<comment type="function">
    <text evidence="1">Core subunit of the mitochondrial membrane respiratory chain NADH dehydrogenase (Complex I) that is believed to belong to the minimal assembly required for catalysis. Complex I functions in the transfer of electrons from NADH to the respiratory chain. The immediate electron acceptor for the enzyme is believed to be ubiquinone.</text>
</comment>
<sequence>MLLYFFIQSISSMNFFFFIIFFFLFKNKFLLNFNYENMVINLILFMKMGAAPVHFWFPKIMKNLNWIPMFMLMTWQKIIPMIFLSYCLMTKFLLFFITLNVMIGSIMGMNQTNLKLILSFSSINHMGWLITCLTLNINFWLIYFFNYTLLNYIIIKMFKLMNLKFLSNLYTLNYTSLTKIILSMNFLSLSGLPPFFGFFPKWLVLMELMLTSKYFIFTLLIFTTLINLFFYLRIMISNFLMSNFNILWMTKNFFKNFFINKIMAMTFFSMFMLMLFLILTLLT</sequence>
<feature type="transmembrane region" description="Helical" evidence="18">
    <location>
        <begin position="137"/>
        <end position="155"/>
    </location>
</feature>
<dbReference type="Pfam" id="PF00361">
    <property type="entry name" value="Proton_antipo_M"/>
    <property type="match status" value="1"/>
</dbReference>
<evidence type="ECO:0000256" key="9">
    <source>
        <dbReference type="ARBA" id="ARBA00022792"/>
    </source>
</evidence>
<evidence type="ECO:0000313" key="20">
    <source>
        <dbReference type="EMBL" id="QLY89698.1"/>
    </source>
</evidence>
<gene>
    <name evidence="20" type="primary">ND2</name>
</gene>
<evidence type="ECO:0000256" key="1">
    <source>
        <dbReference type="ARBA" id="ARBA00003257"/>
    </source>
</evidence>
<dbReference type="InterPro" id="IPR050175">
    <property type="entry name" value="Complex_I_Subunit_2"/>
</dbReference>
<feature type="transmembrane region" description="Helical" evidence="18">
    <location>
        <begin position="216"/>
        <end position="241"/>
    </location>
</feature>
<evidence type="ECO:0000256" key="8">
    <source>
        <dbReference type="ARBA" id="ARBA00022692"/>
    </source>
</evidence>
<evidence type="ECO:0000256" key="13">
    <source>
        <dbReference type="ARBA" id="ARBA00023027"/>
    </source>
</evidence>
<comment type="subcellular location">
    <subcellularLocation>
        <location evidence="2 18">Mitochondrion inner membrane</location>
        <topology evidence="2 18">Multi-pass membrane protein</topology>
    </subcellularLocation>
</comment>
<comment type="catalytic activity">
    <reaction evidence="17 18">
        <text>a ubiquinone + NADH + 5 H(+)(in) = a ubiquinol + NAD(+) + 4 H(+)(out)</text>
        <dbReference type="Rhea" id="RHEA:29091"/>
        <dbReference type="Rhea" id="RHEA-COMP:9565"/>
        <dbReference type="Rhea" id="RHEA-COMP:9566"/>
        <dbReference type="ChEBI" id="CHEBI:15378"/>
        <dbReference type="ChEBI" id="CHEBI:16389"/>
        <dbReference type="ChEBI" id="CHEBI:17976"/>
        <dbReference type="ChEBI" id="CHEBI:57540"/>
        <dbReference type="ChEBI" id="CHEBI:57945"/>
        <dbReference type="EC" id="7.1.1.2"/>
    </reaction>
</comment>
<proteinExistence type="inferred from homology"/>
<keyword evidence="7 18" id="KW-0679">Respiratory chain</keyword>
<protein>
    <recommendedName>
        <fullName evidence="5 18">NADH-ubiquinone oxidoreductase chain 2</fullName>
        <ecNumber evidence="4 18">7.1.1.2</ecNumber>
    </recommendedName>
</protein>
<dbReference type="InterPro" id="IPR001750">
    <property type="entry name" value="ND/Mrp_TM"/>
</dbReference>
<evidence type="ECO:0000256" key="3">
    <source>
        <dbReference type="ARBA" id="ARBA00007012"/>
    </source>
</evidence>
<accession>A0A7D6WF22</accession>
<feature type="transmembrane region" description="Helical" evidence="18">
    <location>
        <begin position="262"/>
        <end position="282"/>
    </location>
</feature>
<comment type="function">
    <text evidence="18">Core subunit of the mitochondrial membrane respiratory chain NADH dehydrogenase (Complex I) which catalyzes electron transfer from NADH through the respiratory chain, using ubiquinone as an electron acceptor. Essential for the catalytic activity and assembly of complex I.</text>
</comment>
<evidence type="ECO:0000256" key="18">
    <source>
        <dbReference type="RuleBase" id="RU003403"/>
    </source>
</evidence>
<feature type="transmembrane region" description="Helical" evidence="18">
    <location>
        <begin position="78"/>
        <end position="102"/>
    </location>
</feature>
<feature type="transmembrane region" description="Helical" evidence="18">
    <location>
        <begin position="37"/>
        <end position="58"/>
    </location>
</feature>
<dbReference type="EMBL" id="MT584164">
    <property type="protein sequence ID" value="QLY89698.1"/>
    <property type="molecule type" value="Genomic_DNA"/>
</dbReference>
<evidence type="ECO:0000256" key="17">
    <source>
        <dbReference type="ARBA" id="ARBA00049551"/>
    </source>
</evidence>
<keyword evidence="6" id="KW-0813">Transport</keyword>